<accession>A0ACD5I3A6</accession>
<evidence type="ECO:0000313" key="1">
    <source>
        <dbReference type="EMBL" id="XRJ21454.1"/>
    </source>
</evidence>
<sequence length="404" mass="45928">MTNPTGEVFLSYNHEQKNLAVELDRRLREHGVPVWRDERKVGPGPLESQIESVLQSEEISGAILLLSEDILDSPTILNVEIPQIHSRYTNKDTFFTFVLRCPGLSAGKANEILSNIDTVNDFSEWFFHALELSEEDSPNYNRVVDEVIQRRLDALVNSGNDSDTIRCSINSYQSPNPTDELWFHADLSNHFEDNRLPGEKTWNHRIGETITRLTNRLAEYAEDRGIEFMGRTRLPIAFAVGCEFPTTRGIHAKWTQQDPNFNEITWDVTVSPSDAELSINSTLKDSSKTDLAVYLSLIDDVRPEVGNTASDLPDFNTEIEIKRTNYDQVISPEQGVEIANEFQNAVRDELNTRSNIETIHLFQSSPVGLSFLLGQHTNTLPPIQTYAFNDNHQPRRYEPAILIQ</sequence>
<evidence type="ECO:0000313" key="2">
    <source>
        <dbReference type="Proteomes" id="UP000257089"/>
    </source>
</evidence>
<dbReference type="EMBL" id="CP137691">
    <property type="protein sequence ID" value="XRJ21454.1"/>
    <property type="molecule type" value="Genomic_DNA"/>
</dbReference>
<dbReference type="Proteomes" id="UP000257089">
    <property type="component" value="Plasmid p48N_2"/>
</dbReference>
<proteinExistence type="predicted"/>
<gene>
    <name evidence="1" type="ORF">DEQ67_016485</name>
</gene>
<name>A0ACD5I3A6_9EURY</name>
<geneLocation type="plasmid" evidence="1 2">
    <name>p48N_2</name>
</geneLocation>
<keyword evidence="1" id="KW-0614">Plasmid</keyword>
<protein>
    <submittedName>
        <fullName evidence="1">SAVED domain-containing protein</fullName>
    </submittedName>
</protein>
<reference evidence="1" key="1">
    <citation type="submission" date="2023-10" db="EMBL/GenBank/DDBJ databases">
        <title>A new archaeal virus that suppresses the transcription of host immunity genes.</title>
        <authorList>
            <person name="Turgeman-Grott I."/>
            <person name="Golan N."/>
            <person name="Neri U."/>
            <person name="Naki D."/>
            <person name="Altman N."/>
            <person name="Eizenshtein K."/>
            <person name="Choudhary D."/>
            <person name="Levi R."/>
            <person name="Himani H."/>
            <person name="Reshef L."/>
            <person name="Papke T.R."/>
            <person name="Gophna U."/>
        </authorList>
    </citation>
    <scope>NUCLEOTIDE SEQUENCE</scope>
    <source>
        <strain evidence="1">Atlit-48N</strain>
    </source>
</reference>
<organism evidence="1 2">
    <name type="scientific">Haloferax sp. Atlit-48N</name>
    <dbReference type="NCBI Taxonomy" id="2077198"/>
    <lineage>
        <taxon>Archaea</taxon>
        <taxon>Methanobacteriati</taxon>
        <taxon>Methanobacteriota</taxon>
        <taxon>Stenosarchaea group</taxon>
        <taxon>Halobacteria</taxon>
        <taxon>Halobacteriales</taxon>
        <taxon>Haloferacaceae</taxon>
        <taxon>Haloferax</taxon>
    </lineage>
</organism>